<dbReference type="InterPro" id="IPR005467">
    <property type="entry name" value="His_kinase_dom"/>
</dbReference>
<dbReference type="AlphaFoldDB" id="A0A9D1E0N9"/>
<dbReference type="PRINTS" id="PR00344">
    <property type="entry name" value="BCTRLSENSOR"/>
</dbReference>
<comment type="caution">
    <text evidence="13">The sequence shown here is derived from an EMBL/GenBank/DDBJ whole genome shotgun (WGS) entry which is preliminary data.</text>
</comment>
<dbReference type="GO" id="GO:0005524">
    <property type="term" value="F:ATP binding"/>
    <property type="evidence" value="ECO:0007669"/>
    <property type="project" value="UniProtKB-KW"/>
</dbReference>
<evidence type="ECO:0000313" key="14">
    <source>
        <dbReference type="Proteomes" id="UP000886744"/>
    </source>
</evidence>
<dbReference type="FunFam" id="1.10.287.130:FF:000008">
    <property type="entry name" value="Two-component sensor histidine kinase"/>
    <property type="match status" value="1"/>
</dbReference>
<evidence type="ECO:0000256" key="9">
    <source>
        <dbReference type="ARBA" id="ARBA00022840"/>
    </source>
</evidence>
<dbReference type="CDD" id="cd00082">
    <property type="entry name" value="HisKA"/>
    <property type="match status" value="1"/>
</dbReference>
<dbReference type="GO" id="GO:0016036">
    <property type="term" value="P:cellular response to phosphate starvation"/>
    <property type="evidence" value="ECO:0007669"/>
    <property type="project" value="TreeGrafter"/>
</dbReference>
<evidence type="ECO:0000259" key="12">
    <source>
        <dbReference type="PROSITE" id="PS50109"/>
    </source>
</evidence>
<dbReference type="InterPro" id="IPR003661">
    <property type="entry name" value="HisK_dim/P_dom"/>
</dbReference>
<keyword evidence="7" id="KW-0547">Nucleotide-binding</keyword>
<evidence type="ECO:0000256" key="6">
    <source>
        <dbReference type="ARBA" id="ARBA00022679"/>
    </source>
</evidence>
<dbReference type="PANTHER" id="PTHR45453:SF1">
    <property type="entry name" value="PHOSPHATE REGULON SENSOR PROTEIN PHOR"/>
    <property type="match status" value="1"/>
</dbReference>
<dbReference type="PROSITE" id="PS50109">
    <property type="entry name" value="HIS_KIN"/>
    <property type="match status" value="1"/>
</dbReference>
<accession>A0A9D1E0N9</accession>
<keyword evidence="5" id="KW-0597">Phosphoprotein</keyword>
<evidence type="ECO:0000256" key="5">
    <source>
        <dbReference type="ARBA" id="ARBA00022553"/>
    </source>
</evidence>
<evidence type="ECO:0000256" key="10">
    <source>
        <dbReference type="ARBA" id="ARBA00023012"/>
    </source>
</evidence>
<dbReference type="PANTHER" id="PTHR45453">
    <property type="entry name" value="PHOSPHATE REGULON SENSOR PROTEIN PHOR"/>
    <property type="match status" value="1"/>
</dbReference>
<dbReference type="Gene3D" id="1.10.287.130">
    <property type="match status" value="1"/>
</dbReference>
<feature type="domain" description="Histidine kinase" evidence="12">
    <location>
        <begin position="85"/>
        <end position="318"/>
    </location>
</feature>
<dbReference type="FunFam" id="3.30.565.10:FF:000006">
    <property type="entry name" value="Sensor histidine kinase WalK"/>
    <property type="match status" value="1"/>
</dbReference>
<evidence type="ECO:0000256" key="1">
    <source>
        <dbReference type="ARBA" id="ARBA00000085"/>
    </source>
</evidence>
<evidence type="ECO:0000256" key="4">
    <source>
        <dbReference type="ARBA" id="ARBA00022475"/>
    </source>
</evidence>
<dbReference type="InterPro" id="IPR003594">
    <property type="entry name" value="HATPase_dom"/>
</dbReference>
<dbReference type="Gene3D" id="3.30.565.10">
    <property type="entry name" value="Histidine kinase-like ATPase, C-terminal domain"/>
    <property type="match status" value="1"/>
</dbReference>
<comment type="catalytic activity">
    <reaction evidence="1">
        <text>ATP + protein L-histidine = ADP + protein N-phospho-L-histidine.</text>
        <dbReference type="EC" id="2.7.13.3"/>
    </reaction>
</comment>
<dbReference type="SUPFAM" id="SSF55874">
    <property type="entry name" value="ATPase domain of HSP90 chaperone/DNA topoisomerase II/histidine kinase"/>
    <property type="match status" value="1"/>
</dbReference>
<evidence type="ECO:0000313" key="13">
    <source>
        <dbReference type="EMBL" id="HIR62609.1"/>
    </source>
</evidence>
<dbReference type="SMART" id="SM00388">
    <property type="entry name" value="HisKA"/>
    <property type="match status" value="1"/>
</dbReference>
<gene>
    <name evidence="13" type="ORF">IAC94_03680</name>
</gene>
<dbReference type="EMBL" id="DVHI01000045">
    <property type="protein sequence ID" value="HIR62609.1"/>
    <property type="molecule type" value="Genomic_DNA"/>
</dbReference>
<dbReference type="CDD" id="cd00075">
    <property type="entry name" value="HATPase"/>
    <property type="match status" value="1"/>
</dbReference>
<dbReference type="Pfam" id="PF00512">
    <property type="entry name" value="HisKA"/>
    <property type="match status" value="1"/>
</dbReference>
<dbReference type="GO" id="GO:0005886">
    <property type="term" value="C:plasma membrane"/>
    <property type="evidence" value="ECO:0007669"/>
    <property type="project" value="UniProtKB-SubCell"/>
</dbReference>
<keyword evidence="4" id="KW-1003">Cell membrane</keyword>
<organism evidence="13 14">
    <name type="scientific">Candidatus Coprenecus avistercoris</name>
    <dbReference type="NCBI Taxonomy" id="2840730"/>
    <lineage>
        <taxon>Bacteria</taxon>
        <taxon>Pseudomonadati</taxon>
        <taxon>Bacteroidota</taxon>
        <taxon>Bacteroidia</taxon>
        <taxon>Bacteroidales</taxon>
        <taxon>Rikenellaceae</taxon>
        <taxon>Rikenellaceae incertae sedis</taxon>
        <taxon>Candidatus Coprenecus</taxon>
    </lineage>
</organism>
<proteinExistence type="predicted"/>
<dbReference type="InterPro" id="IPR036097">
    <property type="entry name" value="HisK_dim/P_sf"/>
</dbReference>
<dbReference type="EC" id="2.7.13.3" evidence="3"/>
<dbReference type="InterPro" id="IPR004358">
    <property type="entry name" value="Sig_transdc_His_kin-like_C"/>
</dbReference>
<sequence length="318" mass="36248">MLKEIIHRKELLSRLEEFVYMAEKGNPLDDSFPPFPESRYGRLLNRLVNTYRRDMNDRDTLSVAREMVARESQDNIRQKKQLTQNISHELKTPVSSINGYLETLVNNPNMSPQQRDIFLRKCYEQSQRLSSLLLDLSTITRMDEAGDKIEKERISLSDVVAEAVSDMEPIAGKFDGKDSPMAKIGPEDRGTMQIINDFPEGKEIQGNHSLLYSIFRNLLENAIFYSKGTKVTVRLLEENDREYRISIQDDGVGIESMHLPRIFERFYRIDKGRSRKIGGTGLGLSIVRNAVCLHGGTIKAVPVTPSGLCFEFTLAKES</sequence>
<reference evidence="13" key="2">
    <citation type="journal article" date="2021" name="PeerJ">
        <title>Extensive microbial diversity within the chicken gut microbiome revealed by metagenomics and culture.</title>
        <authorList>
            <person name="Gilroy R."/>
            <person name="Ravi A."/>
            <person name="Getino M."/>
            <person name="Pursley I."/>
            <person name="Horton D.L."/>
            <person name="Alikhan N.F."/>
            <person name="Baker D."/>
            <person name="Gharbi K."/>
            <person name="Hall N."/>
            <person name="Watson M."/>
            <person name="Adriaenssens E.M."/>
            <person name="Foster-Nyarko E."/>
            <person name="Jarju S."/>
            <person name="Secka A."/>
            <person name="Antonio M."/>
            <person name="Oren A."/>
            <person name="Chaudhuri R.R."/>
            <person name="La Ragione R."/>
            <person name="Hildebrand F."/>
            <person name="Pallen M.J."/>
        </authorList>
    </citation>
    <scope>NUCLEOTIDE SEQUENCE</scope>
    <source>
        <strain evidence="13">ChiHjej13B12-12457</strain>
    </source>
</reference>
<dbReference type="InterPro" id="IPR050351">
    <property type="entry name" value="BphY/WalK/GraS-like"/>
</dbReference>
<dbReference type="Pfam" id="PF02518">
    <property type="entry name" value="HATPase_c"/>
    <property type="match status" value="1"/>
</dbReference>
<dbReference type="SUPFAM" id="SSF47384">
    <property type="entry name" value="Homodimeric domain of signal transducing histidine kinase"/>
    <property type="match status" value="1"/>
</dbReference>
<comment type="subcellular location">
    <subcellularLocation>
        <location evidence="2">Cell membrane</location>
    </subcellularLocation>
</comment>
<keyword evidence="11" id="KW-0472">Membrane</keyword>
<evidence type="ECO:0000256" key="8">
    <source>
        <dbReference type="ARBA" id="ARBA00022777"/>
    </source>
</evidence>
<dbReference type="SMART" id="SM00387">
    <property type="entry name" value="HATPase_c"/>
    <property type="match status" value="1"/>
</dbReference>
<keyword evidence="8" id="KW-0418">Kinase</keyword>
<keyword evidence="10" id="KW-0902">Two-component regulatory system</keyword>
<evidence type="ECO:0000256" key="11">
    <source>
        <dbReference type="ARBA" id="ARBA00023136"/>
    </source>
</evidence>
<keyword evidence="6" id="KW-0808">Transferase</keyword>
<reference evidence="13" key="1">
    <citation type="submission" date="2020-10" db="EMBL/GenBank/DDBJ databases">
        <authorList>
            <person name="Gilroy R."/>
        </authorList>
    </citation>
    <scope>NUCLEOTIDE SEQUENCE</scope>
    <source>
        <strain evidence="13">ChiHjej13B12-12457</strain>
    </source>
</reference>
<dbReference type="GO" id="GO:0004721">
    <property type="term" value="F:phosphoprotein phosphatase activity"/>
    <property type="evidence" value="ECO:0007669"/>
    <property type="project" value="TreeGrafter"/>
</dbReference>
<evidence type="ECO:0000256" key="2">
    <source>
        <dbReference type="ARBA" id="ARBA00004236"/>
    </source>
</evidence>
<keyword evidence="9" id="KW-0067">ATP-binding</keyword>
<dbReference type="Proteomes" id="UP000886744">
    <property type="component" value="Unassembled WGS sequence"/>
</dbReference>
<dbReference type="InterPro" id="IPR036890">
    <property type="entry name" value="HATPase_C_sf"/>
</dbReference>
<name>A0A9D1E0N9_9BACT</name>
<evidence type="ECO:0000256" key="3">
    <source>
        <dbReference type="ARBA" id="ARBA00012438"/>
    </source>
</evidence>
<evidence type="ECO:0000256" key="7">
    <source>
        <dbReference type="ARBA" id="ARBA00022741"/>
    </source>
</evidence>
<dbReference type="GO" id="GO:0000155">
    <property type="term" value="F:phosphorelay sensor kinase activity"/>
    <property type="evidence" value="ECO:0007669"/>
    <property type="project" value="InterPro"/>
</dbReference>
<protein>
    <recommendedName>
        <fullName evidence="3">histidine kinase</fullName>
        <ecNumber evidence="3">2.7.13.3</ecNumber>
    </recommendedName>
</protein>